<name>A0ABV5WIH8_9BACI</name>
<protein>
    <submittedName>
        <fullName evidence="1">Uncharacterized protein</fullName>
    </submittedName>
</protein>
<dbReference type="RefSeq" id="WP_379950741.1">
    <property type="nucleotide sequence ID" value="NZ_JBHMAF010000148.1"/>
</dbReference>
<dbReference type="EMBL" id="JBHMAF010000148">
    <property type="protein sequence ID" value="MFB9760426.1"/>
    <property type="molecule type" value="Genomic_DNA"/>
</dbReference>
<gene>
    <name evidence="1" type="ORF">ACFFMS_19045</name>
</gene>
<accession>A0ABV5WIH8</accession>
<dbReference type="Proteomes" id="UP001589609">
    <property type="component" value="Unassembled WGS sequence"/>
</dbReference>
<sequence length="73" mass="8548">MSKGQNHLTAEDMQIIDSIAINNSHRQALIDWKLGKITLEECREIAEKAVAPIIKFLDEWEQEEKARRKEEEK</sequence>
<comment type="caution">
    <text evidence="1">The sequence shown here is derived from an EMBL/GenBank/DDBJ whole genome shotgun (WGS) entry which is preliminary data.</text>
</comment>
<keyword evidence="2" id="KW-1185">Reference proteome</keyword>
<reference evidence="1 2" key="1">
    <citation type="submission" date="2024-09" db="EMBL/GenBank/DDBJ databases">
        <authorList>
            <person name="Sun Q."/>
            <person name="Mori K."/>
        </authorList>
    </citation>
    <scope>NUCLEOTIDE SEQUENCE [LARGE SCALE GENOMIC DNA]</scope>
    <source>
        <strain evidence="1 2">JCM 11201</strain>
    </source>
</reference>
<organism evidence="1 2">
    <name type="scientific">Ectobacillus funiculus</name>
    <dbReference type="NCBI Taxonomy" id="137993"/>
    <lineage>
        <taxon>Bacteria</taxon>
        <taxon>Bacillati</taxon>
        <taxon>Bacillota</taxon>
        <taxon>Bacilli</taxon>
        <taxon>Bacillales</taxon>
        <taxon>Bacillaceae</taxon>
        <taxon>Ectobacillus</taxon>
    </lineage>
</organism>
<proteinExistence type="predicted"/>
<evidence type="ECO:0000313" key="2">
    <source>
        <dbReference type="Proteomes" id="UP001589609"/>
    </source>
</evidence>
<evidence type="ECO:0000313" key="1">
    <source>
        <dbReference type="EMBL" id="MFB9760426.1"/>
    </source>
</evidence>